<evidence type="ECO:0000313" key="3">
    <source>
        <dbReference type="Proteomes" id="UP001209486"/>
    </source>
</evidence>
<feature type="region of interest" description="Disordered" evidence="1">
    <location>
        <begin position="1"/>
        <end position="22"/>
    </location>
</feature>
<sequence>MVCPITLSGKAAKRNYGNHESPRCAARAKPAYRRSHHVEAVSDSNDLLSPPQLRKRRSRNSHPGRAPPLASILPYSI</sequence>
<feature type="region of interest" description="Disordered" evidence="1">
    <location>
        <begin position="35"/>
        <end position="77"/>
    </location>
</feature>
<comment type="caution">
    <text evidence="2">The sequence shown here is derived from an EMBL/GenBank/DDBJ whole genome shotgun (WGS) entry which is preliminary data.</text>
</comment>
<accession>A0ABD4TW77</accession>
<feature type="compositionally biased region" description="Basic residues" evidence="1">
    <location>
        <begin position="53"/>
        <end position="62"/>
    </location>
</feature>
<dbReference type="AlphaFoldDB" id="A0ABD4TW77"/>
<gene>
    <name evidence="2" type="ORF">FYZ43_03540</name>
</gene>
<dbReference type="EMBL" id="VSZY01000004">
    <property type="protein sequence ID" value="MCU9968492.1"/>
    <property type="molecule type" value="Genomic_DNA"/>
</dbReference>
<proteinExistence type="predicted"/>
<organism evidence="2 3">
    <name type="scientific">Mobiluncus mulieris</name>
    <dbReference type="NCBI Taxonomy" id="2052"/>
    <lineage>
        <taxon>Bacteria</taxon>
        <taxon>Bacillati</taxon>
        <taxon>Actinomycetota</taxon>
        <taxon>Actinomycetes</taxon>
        <taxon>Actinomycetales</taxon>
        <taxon>Actinomycetaceae</taxon>
        <taxon>Mobiluncus</taxon>
    </lineage>
</organism>
<name>A0ABD4TW77_9ACTO</name>
<evidence type="ECO:0000313" key="2">
    <source>
        <dbReference type="EMBL" id="MCU9968492.1"/>
    </source>
</evidence>
<dbReference type="Proteomes" id="UP001209486">
    <property type="component" value="Unassembled WGS sequence"/>
</dbReference>
<protein>
    <submittedName>
        <fullName evidence="2">Uncharacterized protein</fullName>
    </submittedName>
</protein>
<reference evidence="2 3" key="1">
    <citation type="submission" date="2019-08" db="EMBL/GenBank/DDBJ databases">
        <title>Comparison of rpoB and gyrB Sequences from Mobiluncus Species and Development of a Multiplex PCR Method for Clinical Detection of Mobiluncus curtisii and Mobiluncus mulieris.</title>
        <authorList>
            <person name="Yang L."/>
            <person name="Shen Y."/>
            <person name="Xu G."/>
            <person name="Shu L.-B."/>
            <person name="Hu J."/>
            <person name="Zhang R."/>
            <person name="Wang Y."/>
            <person name="Zhou H.-W."/>
            <person name="Zhang X."/>
        </authorList>
    </citation>
    <scope>NUCLEOTIDE SEQUENCE [LARGE SCALE GENOMIC DNA]</scope>
    <source>
        <strain evidence="2 3">M26</strain>
    </source>
</reference>
<evidence type="ECO:0000256" key="1">
    <source>
        <dbReference type="SAM" id="MobiDB-lite"/>
    </source>
</evidence>